<name>A0A8C2BNU0_CYPCA</name>
<keyword evidence="2 4" id="KW-0812">Transmembrane</keyword>
<evidence type="ECO:0000256" key="4">
    <source>
        <dbReference type="SAM" id="Phobius"/>
    </source>
</evidence>
<keyword evidence="3 4" id="KW-0472">Membrane</keyword>
<evidence type="ECO:0000256" key="2">
    <source>
        <dbReference type="ARBA" id="ARBA00022692"/>
    </source>
</evidence>
<evidence type="ECO:0000256" key="1">
    <source>
        <dbReference type="ARBA" id="ARBA00004370"/>
    </source>
</evidence>
<dbReference type="Gene3D" id="2.60.40.10">
    <property type="entry name" value="Immunoglobulins"/>
    <property type="match status" value="1"/>
</dbReference>
<evidence type="ECO:0000313" key="7">
    <source>
        <dbReference type="Proteomes" id="UP000694700"/>
    </source>
</evidence>
<dbReference type="PANTHER" id="PTHR11860">
    <property type="entry name" value="POLYMERIC-IMMUNOGLOBULIN RECEPTOR"/>
    <property type="match status" value="1"/>
</dbReference>
<dbReference type="GO" id="GO:0004888">
    <property type="term" value="F:transmembrane signaling receptor activity"/>
    <property type="evidence" value="ECO:0007669"/>
    <property type="project" value="TreeGrafter"/>
</dbReference>
<evidence type="ECO:0000313" key="6">
    <source>
        <dbReference type="Ensembl" id="ENSCCRP00015122169.1"/>
    </source>
</evidence>
<dbReference type="SUPFAM" id="SSF48726">
    <property type="entry name" value="Immunoglobulin"/>
    <property type="match status" value="1"/>
</dbReference>
<dbReference type="AlphaFoldDB" id="A0A8C2BNU0"/>
<organism evidence="6 7">
    <name type="scientific">Cyprinus carpio</name>
    <name type="common">Common carp</name>
    <dbReference type="NCBI Taxonomy" id="7962"/>
    <lineage>
        <taxon>Eukaryota</taxon>
        <taxon>Metazoa</taxon>
        <taxon>Chordata</taxon>
        <taxon>Craniata</taxon>
        <taxon>Vertebrata</taxon>
        <taxon>Euteleostomi</taxon>
        <taxon>Actinopterygii</taxon>
        <taxon>Neopterygii</taxon>
        <taxon>Teleostei</taxon>
        <taxon>Ostariophysi</taxon>
        <taxon>Cypriniformes</taxon>
        <taxon>Cyprinidae</taxon>
        <taxon>Cyprininae</taxon>
        <taxon>Cyprinus</taxon>
    </lineage>
</organism>
<evidence type="ECO:0000256" key="3">
    <source>
        <dbReference type="ARBA" id="ARBA00023136"/>
    </source>
</evidence>
<evidence type="ECO:0000259" key="5">
    <source>
        <dbReference type="SMART" id="SM00409"/>
    </source>
</evidence>
<feature type="transmembrane region" description="Helical" evidence="4">
    <location>
        <begin position="179"/>
        <end position="205"/>
    </location>
</feature>
<feature type="transmembrane region" description="Helical" evidence="4">
    <location>
        <begin position="20"/>
        <end position="41"/>
    </location>
</feature>
<dbReference type="InterPro" id="IPR013106">
    <property type="entry name" value="Ig_V-set"/>
</dbReference>
<dbReference type="CDD" id="cd05716">
    <property type="entry name" value="IgV_pIgR_like"/>
    <property type="match status" value="1"/>
</dbReference>
<feature type="domain" description="Immunoglobulin" evidence="5">
    <location>
        <begin position="38"/>
        <end position="139"/>
    </location>
</feature>
<dbReference type="SMART" id="SM00409">
    <property type="entry name" value="IG"/>
    <property type="match status" value="1"/>
</dbReference>
<comment type="subcellular location">
    <subcellularLocation>
        <location evidence="1">Membrane</location>
    </subcellularLocation>
</comment>
<sequence>QLNTSLVFQFNQQTVFLNTANVIILANDVLFLAVVVAHTLISGHRGERLDIRCPYKSGYESNPKYFCKGKCNYGYKNIVVKSGSPAKDERFSLTDDKRSRVFIVSITDLRTEDEGQYWCVVKKTLFTTDVYTEILLLVKQDERLTEFPTISLFLITSTRGSSAPLTPQTLLAQTSAPNLGLFVIIITAGGLVLLLISAVLLVVAVRKKKQTCGLVSFFTEELHVMTRKAEKNAYGKGNPAVVSHSHTAQSHDGFVLNKFHRPANTETVDTDLDYMNVAAAVRNGVDPDQIYTELNASRQSDVYQSLRTDSVQEESIYHNIDQTPD</sequence>
<dbReference type="InterPro" id="IPR050671">
    <property type="entry name" value="CD300_family_receptors"/>
</dbReference>
<dbReference type="InterPro" id="IPR013783">
    <property type="entry name" value="Ig-like_fold"/>
</dbReference>
<dbReference type="InterPro" id="IPR036179">
    <property type="entry name" value="Ig-like_dom_sf"/>
</dbReference>
<dbReference type="Pfam" id="PF07686">
    <property type="entry name" value="V-set"/>
    <property type="match status" value="1"/>
</dbReference>
<accession>A0A8C2BNU0</accession>
<proteinExistence type="predicted"/>
<keyword evidence="4" id="KW-1133">Transmembrane helix</keyword>
<dbReference type="Ensembl" id="ENSCCRT00015126032.1">
    <property type="protein sequence ID" value="ENSCCRP00015122169.1"/>
    <property type="gene ID" value="ENSCCRG00015047984.1"/>
</dbReference>
<protein>
    <recommendedName>
        <fullName evidence="5">Immunoglobulin domain-containing protein</fullName>
    </recommendedName>
</protein>
<dbReference type="GO" id="GO:0005886">
    <property type="term" value="C:plasma membrane"/>
    <property type="evidence" value="ECO:0007669"/>
    <property type="project" value="TreeGrafter"/>
</dbReference>
<dbReference type="InterPro" id="IPR003599">
    <property type="entry name" value="Ig_sub"/>
</dbReference>
<dbReference type="Proteomes" id="UP000694700">
    <property type="component" value="Unplaced"/>
</dbReference>
<reference evidence="6" key="1">
    <citation type="submission" date="2025-08" db="UniProtKB">
        <authorList>
            <consortium name="Ensembl"/>
        </authorList>
    </citation>
    <scope>IDENTIFICATION</scope>
</reference>
<dbReference type="PANTHER" id="PTHR11860:SF118">
    <property type="entry name" value="CMRF35-LIKE MOLECULE 3-RELATED"/>
    <property type="match status" value="1"/>
</dbReference>